<dbReference type="AlphaFoldDB" id="A0A161LSA2"/>
<dbReference type="InterPro" id="IPR042301">
    <property type="entry name" value="GH115_sf"/>
</dbReference>
<dbReference type="STRING" id="681398.PJIAN_4119"/>
<keyword evidence="5" id="KW-1185">Reference proteome</keyword>
<dbReference type="RefSeq" id="WP_172795605.1">
    <property type="nucleotide sequence ID" value="NZ_BDCR01000004.1"/>
</dbReference>
<sequence length="974" mass="110771">MKKFRLLPLIAVFQAFTLSATASDSYVKHSLDNDFCIARPGTTATLVVDPQDFKGVTRVVSDLQSDIQKVTGTQPELVNSLPKNRPYAIIVGTVGKSKYITQLIRSKKINVDAIKNQWEAFSMQIISKPFPGVDQALVIAGSDKRGTIYGVYDLSQQIGVSPWYWFADVTPQKQNILSISRNFHKEDRPAVKYRGIFINDEAPALSTWVKNTYGTLKPSKYPFIPNDIQNCNHQFYTKVFELLLRLKANYLWPAMWSNDFNEDDPENPRLADEYGIVMGTSHQEPMLRSQQEWDRRYFKTLGHWNYTKYPDTLVNFWREGIRRNKNYESVITMGLRGANDTDMGGDLKSNIAMVEGIVAKQQKILREEMNPDITKTPQMWCLYKEIQEYYENGLKVPDNITLLWSDDNWGNIRRLPSAEERKRSGGAGIYYHADYVGGPRSYKWINTIPVTKIWDQMSKAYSYGADRIWIMNVGDIKPLEVPIDFFMSLAWSPQTWNKDNITTYTQKWAGLQFGDQYAQAIADLIDKYTKYNGWIKPELLSATTFSLSNYREAETVVSKWKAISDKADSIYAVLDPSKKDAFFELVLYPVKASYTLNDMYFNLSKNHTYAALGRLSANDYALKTKELFVQDSLLTVAYHTQVADGKWNGMMNQPHIGYRGWSDPKQNIMPRLNYTKPSETAAIGIAVEGCLSASEAQKPDTLPQFSNYSREKHYLEIFSKQAGSHSFTIKPEQSWIIPAIMSGKVDGEQRIEIDIDWNNAPKGENQFGKISINTENQTYNVVVPLFNPASPDRKSLKGFVESNGYVAMEAEHYTNNRAVNGVLWQLVPDYGRTLSAMMPMPITASSFTDLKNAPSLEYDCYLFSTGEIEINTLIAPTLNCLPDADMRFAIAVDDEQPQVVQVPKINIAGSKDDPEWSKSVINSIRVCKTSHSISQAGYHKIKIIMMDPVVTLQRIIINTGGLKPSFFFPPESYR</sequence>
<dbReference type="PANTHER" id="PTHR37842:SF2">
    <property type="entry name" value="GYLCOSYL HYDROLASE 115 C-TERMINAL DOMAIN-CONTAINING PROTEIN"/>
    <property type="match status" value="1"/>
</dbReference>
<dbReference type="GO" id="GO:0005975">
    <property type="term" value="P:carbohydrate metabolic process"/>
    <property type="evidence" value="ECO:0007669"/>
    <property type="project" value="UniProtKB-ARBA"/>
</dbReference>
<keyword evidence="1 4" id="KW-0378">Hydrolase</keyword>
<dbReference type="Gene3D" id="3.20.20.520">
    <property type="entry name" value="Glycosyl hydrolase family 115"/>
    <property type="match status" value="1"/>
</dbReference>
<dbReference type="Proteomes" id="UP000076586">
    <property type="component" value="Unassembled WGS sequence"/>
</dbReference>
<evidence type="ECO:0000313" key="4">
    <source>
        <dbReference type="EMBL" id="GAT63580.1"/>
    </source>
</evidence>
<comment type="caution">
    <text evidence="4">The sequence shown here is derived from an EMBL/GenBank/DDBJ whole genome shotgun (WGS) entry which is preliminary data.</text>
</comment>
<dbReference type="EMBL" id="BDCR01000004">
    <property type="protein sequence ID" value="GAT63580.1"/>
    <property type="molecule type" value="Genomic_DNA"/>
</dbReference>
<accession>A0A161LSA2</accession>
<gene>
    <name evidence="4" type="ORF">PJIAN_4119</name>
</gene>
<keyword evidence="2" id="KW-0732">Signal</keyword>
<dbReference type="InterPro" id="IPR031924">
    <property type="entry name" value="GH115"/>
</dbReference>
<proteinExistence type="predicted"/>
<dbReference type="Gene3D" id="3.30.379.10">
    <property type="entry name" value="Chitobiase/beta-hexosaminidase domain 2-like"/>
    <property type="match status" value="1"/>
</dbReference>
<dbReference type="GO" id="GO:0016787">
    <property type="term" value="F:hydrolase activity"/>
    <property type="evidence" value="ECO:0007669"/>
    <property type="project" value="UniProtKB-KW"/>
</dbReference>
<dbReference type="SUPFAM" id="SSF55545">
    <property type="entry name" value="beta-N-acetylhexosaminidase-like domain"/>
    <property type="match status" value="1"/>
</dbReference>
<evidence type="ECO:0000256" key="2">
    <source>
        <dbReference type="SAM" id="SignalP"/>
    </source>
</evidence>
<dbReference type="Pfam" id="PF17829">
    <property type="entry name" value="GH115_C"/>
    <property type="match status" value="1"/>
</dbReference>
<reference evidence="5" key="2">
    <citation type="journal article" date="2017" name="Genome Announc.">
        <title>Draft genome sequence of Paludibacter jiangxiensis NM7(T), a propionate-producing fermentative bacterium.</title>
        <authorList>
            <person name="Qiu Y.-L."/>
            <person name="Tourlousse D.M."/>
            <person name="Matsuura N."/>
            <person name="Ohashi A."/>
            <person name="Sekiguchi Y."/>
        </authorList>
    </citation>
    <scope>NUCLEOTIDE SEQUENCE [LARGE SCALE GENOMIC DNA]</scope>
    <source>
        <strain evidence="5">NM7</strain>
    </source>
</reference>
<organism evidence="4 5">
    <name type="scientific">Paludibacter jiangxiensis</name>
    <dbReference type="NCBI Taxonomy" id="681398"/>
    <lineage>
        <taxon>Bacteria</taxon>
        <taxon>Pseudomonadati</taxon>
        <taxon>Bacteroidota</taxon>
        <taxon>Bacteroidia</taxon>
        <taxon>Bacteroidales</taxon>
        <taxon>Paludibacteraceae</taxon>
        <taxon>Paludibacter</taxon>
    </lineage>
</organism>
<dbReference type="PANTHER" id="PTHR37842">
    <property type="match status" value="1"/>
</dbReference>
<evidence type="ECO:0000259" key="3">
    <source>
        <dbReference type="Pfam" id="PF17829"/>
    </source>
</evidence>
<dbReference type="Gene3D" id="2.60.120.1620">
    <property type="match status" value="1"/>
</dbReference>
<evidence type="ECO:0000256" key="1">
    <source>
        <dbReference type="ARBA" id="ARBA00022801"/>
    </source>
</evidence>
<name>A0A161LSA2_9BACT</name>
<reference evidence="5" key="1">
    <citation type="submission" date="2016-04" db="EMBL/GenBank/DDBJ databases">
        <title>Draft genome sequence of Paludibacter jiangxiensis strain NM7.</title>
        <authorList>
            <person name="Qiu Y."/>
            <person name="Matsuura N."/>
            <person name="Ohashi A."/>
            <person name="Tourlousse M.D."/>
            <person name="Sekiguchi Y."/>
        </authorList>
    </citation>
    <scope>NUCLEOTIDE SEQUENCE [LARGE SCALE GENOMIC DNA]</scope>
    <source>
        <strain evidence="5">NM7</strain>
    </source>
</reference>
<dbReference type="InterPro" id="IPR029018">
    <property type="entry name" value="Hex-like_dom2"/>
</dbReference>
<dbReference type="InterPro" id="IPR041437">
    <property type="entry name" value="GH115_C"/>
</dbReference>
<feature type="domain" description="Gylcosyl hydrolase 115 C-terminal" evidence="3">
    <location>
        <begin position="798"/>
        <end position="971"/>
    </location>
</feature>
<dbReference type="Gene3D" id="1.20.58.2150">
    <property type="match status" value="1"/>
</dbReference>
<evidence type="ECO:0000313" key="5">
    <source>
        <dbReference type="Proteomes" id="UP000076586"/>
    </source>
</evidence>
<dbReference type="Pfam" id="PF15979">
    <property type="entry name" value="Glyco_hydro_115"/>
    <property type="match status" value="1"/>
</dbReference>
<feature type="signal peptide" evidence="2">
    <location>
        <begin position="1"/>
        <end position="22"/>
    </location>
</feature>
<feature type="chain" id="PRO_5007824218" evidence="2">
    <location>
        <begin position="23"/>
        <end position="974"/>
    </location>
</feature>
<protein>
    <submittedName>
        <fullName evidence="4">Glycosyl hydrolase family 67 N-terminus</fullName>
    </submittedName>
</protein>